<name>A0A174H1T1_9BACE</name>
<feature type="region of interest" description="Disordered" evidence="2">
    <location>
        <begin position="110"/>
        <end position="141"/>
    </location>
</feature>
<evidence type="ECO:0000313" key="4">
    <source>
        <dbReference type="EMBL" id="MCS2790772.1"/>
    </source>
</evidence>
<dbReference type="GeneID" id="69587450"/>
<evidence type="ECO:0000256" key="1">
    <source>
        <dbReference type="SAM" id="Coils"/>
    </source>
</evidence>
<evidence type="ECO:0000313" key="3">
    <source>
        <dbReference type="EMBL" id="CUO67367.1"/>
    </source>
</evidence>
<dbReference type="Proteomes" id="UP001060104">
    <property type="component" value="Chromosome"/>
</dbReference>
<dbReference type="EMBL" id="JANUTS010000001">
    <property type="protein sequence ID" value="MCS2790772.1"/>
    <property type="molecule type" value="Genomic_DNA"/>
</dbReference>
<dbReference type="AlphaFoldDB" id="A0A174H1T1"/>
<dbReference type="EMBL" id="CP103141">
    <property type="protein sequence ID" value="UVQ75141.1"/>
    <property type="molecule type" value="Genomic_DNA"/>
</dbReference>
<keyword evidence="1" id="KW-0175">Coiled coil</keyword>
<organism evidence="3 6">
    <name type="scientific">Bacteroides faecis</name>
    <dbReference type="NCBI Taxonomy" id="674529"/>
    <lineage>
        <taxon>Bacteria</taxon>
        <taxon>Pseudomonadati</taxon>
        <taxon>Bacteroidota</taxon>
        <taxon>Bacteroidia</taxon>
        <taxon>Bacteroidales</taxon>
        <taxon>Bacteroidaceae</taxon>
        <taxon>Bacteroides</taxon>
    </lineage>
</organism>
<dbReference type="Proteomes" id="UP001204548">
    <property type="component" value="Unassembled WGS sequence"/>
</dbReference>
<protein>
    <submittedName>
        <fullName evidence="3">Collagen triple helix repeat (20 copies)</fullName>
    </submittedName>
    <submittedName>
        <fullName evidence="4">Collagen-like protein</fullName>
    </submittedName>
</protein>
<dbReference type="RefSeq" id="WP_050544890.1">
    <property type="nucleotide sequence ID" value="NZ_CAXKYA010000025.1"/>
</dbReference>
<evidence type="ECO:0000256" key="2">
    <source>
        <dbReference type="SAM" id="MobiDB-lite"/>
    </source>
</evidence>
<reference evidence="3 6" key="1">
    <citation type="submission" date="2015-09" db="EMBL/GenBank/DDBJ databases">
        <authorList>
            <consortium name="Pathogen Informatics"/>
        </authorList>
    </citation>
    <scope>NUCLEOTIDE SEQUENCE [LARGE SCALE GENOMIC DNA]</scope>
    <source>
        <strain evidence="3 6">2789STDY5834846</strain>
    </source>
</reference>
<keyword evidence="3" id="KW-0176">Collagen</keyword>
<sequence>MKKKIIRVMFFGALALTTFSYVGCKDYDDDIDRLEQKITENANAIAEINKLIEGGSVITKVENITGGVEVTLSNGKSFTIKNGDAGKDGTQWTIGEDGYWYQDGKKTEFKAKGDKGDPGEQGPAGEQGKPGEQGEPGIDGDTYIPGEDGFWYKNEVKPENKTDMTWIIPGVVSVADMGDYYIFSNLRTETGEATSAKIYKYSATFVSSLVHVTSNINEDLGDVVFLPVIGYDENSTGITKVYEYNSALQPLYRTLVNGWAEYEYKLNPANVNPKYYEGLGFIEQTATTTTRAVEIGLPLSKISVNSQGKLVVKASAGNNTDNPNVFKMYKASEETEENVYDNPDGKPMEESSKYGEAGKVNMLAYRVKNTNENEKFINDGIVVSDFVATKRMVVEQDDAMIGITIKDGNLNDQVTTFTDLTHMYAEELNAAQRNSYIASNINVPVIANVLYTDQPVLLDYIRDYAVKFYTNTDFSSKDGQYRLEDLGFENITFEFEDVHYTEAEVGQTERYVTFDSKTGKMTPILVDGKVQTASIGREPVVKVKMFVDGKWVMSKLLKIKLVETEQLTDTWTNEDLTDQVLGCTALVGGEDMKQWGNGAFANANVVDGLKIDFDQYFNKLGVSKEKFVELYGDGITGGTNSVKVFFTDAQTGVRTEYTKWAAYINSGYIYKDPSKNWNLMIDWANIFGGPTTENNYLYFGLTPEAHAGKYEVELSFSTESTLATYKAFKIKAEFNVTDPAAEWTYNPSMWAAGNNHIAGTEYMLGYGYPTEESNTGEKPFSGTFKMSCNIEDGMLTNNLAKVLPCGTICFELVNPTQYGGDVTLAYNEETNKHVLTINQFDCKWLEQPLEIRAYVYVGSYGVDRKIPIAIPGVTTKKEPTGFYTFNVRFVDPVSYEVVNNGSWYLVDGAADNVNEGHYLPIYRLFKLWDTHKTTTNGLMWDPAIQNGWFVRNGLKIGESLYEVHNVNIKYAINAADQVENKEFVVTHASISDKGVLSWSNLSQEGGSAVTNDQPVVVTVTITHDWNKNCTSKVLKITVPVKRADTEYKMPSVGFLKNNEGKNDKTLGLN</sequence>
<feature type="coiled-coil region" evidence="1">
    <location>
        <begin position="24"/>
        <end position="51"/>
    </location>
</feature>
<evidence type="ECO:0000313" key="6">
    <source>
        <dbReference type="Proteomes" id="UP000095606"/>
    </source>
</evidence>
<keyword evidence="7" id="KW-1185">Reference proteome</keyword>
<dbReference type="Proteomes" id="UP000095606">
    <property type="component" value="Unassembled WGS sequence"/>
</dbReference>
<proteinExistence type="predicted"/>
<evidence type="ECO:0000313" key="5">
    <source>
        <dbReference type="EMBL" id="UVQ75141.1"/>
    </source>
</evidence>
<reference evidence="4" key="2">
    <citation type="submission" date="2022-08" db="EMBL/GenBank/DDBJ databases">
        <title>Genome Sequencing of Bacteroides fragilis Group Isolates with Nanopore Technology.</title>
        <authorList>
            <person name="Tisza M.J."/>
            <person name="Smith D."/>
            <person name="Dekker J.P."/>
        </authorList>
    </citation>
    <scope>NUCLEOTIDE SEQUENCE</scope>
    <source>
        <strain evidence="4">BFG-351</strain>
        <strain evidence="5">BFG-527</strain>
    </source>
</reference>
<accession>A0A174H1T1</accession>
<evidence type="ECO:0000313" key="7">
    <source>
        <dbReference type="Proteomes" id="UP001060104"/>
    </source>
</evidence>
<dbReference type="EMBL" id="CZAE01000003">
    <property type="protein sequence ID" value="CUO67367.1"/>
    <property type="molecule type" value="Genomic_DNA"/>
</dbReference>
<gene>
    <name evidence="3" type="ORF">ERS852461_00804</name>
    <name evidence="4" type="ORF">NXW97_01810</name>
    <name evidence="5" type="ORF">NXY30_01520</name>
</gene>
<dbReference type="Gene3D" id="1.20.5.320">
    <property type="entry name" value="6-Phosphogluconate Dehydrogenase, domain 3"/>
    <property type="match status" value="1"/>
</dbReference>